<evidence type="ECO:0000259" key="1">
    <source>
        <dbReference type="Pfam" id="PF01814"/>
    </source>
</evidence>
<dbReference type="Gene3D" id="1.20.120.520">
    <property type="entry name" value="nmb1532 protein domain like"/>
    <property type="match status" value="1"/>
</dbReference>
<organism evidence="2 3">
    <name type="scientific">Massilia horti</name>
    <dbReference type="NCBI Taxonomy" id="2562153"/>
    <lineage>
        <taxon>Bacteria</taxon>
        <taxon>Pseudomonadati</taxon>
        <taxon>Pseudomonadota</taxon>
        <taxon>Betaproteobacteria</taxon>
        <taxon>Burkholderiales</taxon>
        <taxon>Oxalobacteraceae</taxon>
        <taxon>Telluria group</taxon>
        <taxon>Massilia</taxon>
    </lineage>
</organism>
<evidence type="ECO:0000313" key="3">
    <source>
        <dbReference type="Proteomes" id="UP000297258"/>
    </source>
</evidence>
<dbReference type="OrthoDB" id="5512987at2"/>
<dbReference type="PANTHER" id="PTHR35585:SF1">
    <property type="entry name" value="HHE DOMAIN PROTEIN (AFU_ORTHOLOGUE AFUA_4G00730)"/>
    <property type="match status" value="1"/>
</dbReference>
<keyword evidence="3" id="KW-1185">Reference proteome</keyword>
<dbReference type="Pfam" id="PF01814">
    <property type="entry name" value="Hemerythrin"/>
    <property type="match status" value="1"/>
</dbReference>
<comment type="caution">
    <text evidence="2">The sequence shown here is derived from an EMBL/GenBank/DDBJ whole genome shotgun (WGS) entry which is preliminary data.</text>
</comment>
<reference evidence="2 3" key="1">
    <citation type="submission" date="2019-03" db="EMBL/GenBank/DDBJ databases">
        <title>Draft genome of Massilia hortus sp. nov., a novel bacterial species of the Oxalobacteraceae family.</title>
        <authorList>
            <person name="Peta V."/>
            <person name="Raths R."/>
            <person name="Bucking H."/>
        </authorList>
    </citation>
    <scope>NUCLEOTIDE SEQUENCE [LARGE SCALE GENOMIC DNA]</scope>
    <source>
        <strain evidence="2 3">ONC3</strain>
    </source>
</reference>
<dbReference type="CDD" id="cd12108">
    <property type="entry name" value="Hr-like"/>
    <property type="match status" value="1"/>
</dbReference>
<protein>
    <submittedName>
        <fullName evidence="2">Hemerythrin domain-containing protein</fullName>
    </submittedName>
</protein>
<accession>A0A4Y9T445</accession>
<gene>
    <name evidence="2" type="ORF">E4O92_02450</name>
</gene>
<feature type="domain" description="Hemerythrin-like" evidence="1">
    <location>
        <begin position="33"/>
        <end position="151"/>
    </location>
</feature>
<dbReference type="InterPro" id="IPR012312">
    <property type="entry name" value="Hemerythrin-like"/>
</dbReference>
<dbReference type="Proteomes" id="UP000297258">
    <property type="component" value="Unassembled WGS sequence"/>
</dbReference>
<dbReference type="PANTHER" id="PTHR35585">
    <property type="entry name" value="HHE DOMAIN PROTEIN (AFU_ORTHOLOGUE AFUA_4G00730)"/>
    <property type="match status" value="1"/>
</dbReference>
<dbReference type="EMBL" id="SPUM01000014">
    <property type="protein sequence ID" value="TFW35157.1"/>
    <property type="molecule type" value="Genomic_DNA"/>
</dbReference>
<proteinExistence type="predicted"/>
<evidence type="ECO:0000313" key="2">
    <source>
        <dbReference type="EMBL" id="TFW35157.1"/>
    </source>
</evidence>
<name>A0A4Y9T445_9BURK</name>
<sequence>MNLSRIGQTLFSHVRKGPSMTTEDSTTGISCDAIAVLTTDHERIKLLFREFARLDPVTPAMTQMELVREIWTELTIHAAVEEELFYPAVRKLINDDELINKAEIEHGTMKYLLEQLRYVDSGDPHLRAKLNVLRECTQHHINDEESEMFPRVKQAKSDLLILGQMIMDRKEALYIQLTEQLLPPPPAAARPDTASAGAGRQ</sequence>
<dbReference type="AlphaFoldDB" id="A0A4Y9T445"/>